<accession>A0A9Q0EDQ8</accession>
<dbReference type="Proteomes" id="UP001148018">
    <property type="component" value="Unassembled WGS sequence"/>
</dbReference>
<dbReference type="EMBL" id="JANIIK010000043">
    <property type="protein sequence ID" value="KAJ3605464.1"/>
    <property type="molecule type" value="Genomic_DNA"/>
</dbReference>
<comment type="caution">
    <text evidence="1">The sequence shown here is derived from an EMBL/GenBank/DDBJ whole genome shotgun (WGS) entry which is preliminary data.</text>
</comment>
<proteinExistence type="predicted"/>
<reference evidence="1" key="1">
    <citation type="submission" date="2022-07" db="EMBL/GenBank/DDBJ databases">
        <title>Chromosome-level genome of Muraenolepis orangiensis.</title>
        <authorList>
            <person name="Kim J."/>
        </authorList>
    </citation>
    <scope>NUCLEOTIDE SEQUENCE</scope>
    <source>
        <strain evidence="1">KU_S4_2022</strain>
        <tissue evidence="1">Muscle</tissue>
    </source>
</reference>
<gene>
    <name evidence="1" type="ORF">NHX12_027510</name>
</gene>
<sequence length="301" mass="34332">MEVDQTHNTATEYPRTTMEVDQTHNTVTEYPRTMEVDQTHNTATEYPRTTMEVDQTHNTATEYPRTTMEVDQTHNTVTEYPRTMEVDQTHCTVTEYPRSTMEVDQSHSTVTEYPRSTMEVDQSHSTVTEYPRTMEVDQTHSTVTEYPRTTMEVDQTHSTVTEYPRTASLLHTEPWMWTRPDPMLLSQRVRASSAPEEMVLVRVINDRSGDSVLNKLLFSHVATRDLAPLPETHASPIWPAPSSHYGLKHTQRIASLTATAALPSGDLQTQDTNTGFKSRSGGFMEFISSSRELTFHEDVML</sequence>
<name>A0A9Q0EDQ8_9TELE</name>
<organism evidence="1 2">
    <name type="scientific">Muraenolepis orangiensis</name>
    <name type="common">Patagonian moray cod</name>
    <dbReference type="NCBI Taxonomy" id="630683"/>
    <lineage>
        <taxon>Eukaryota</taxon>
        <taxon>Metazoa</taxon>
        <taxon>Chordata</taxon>
        <taxon>Craniata</taxon>
        <taxon>Vertebrata</taxon>
        <taxon>Euteleostomi</taxon>
        <taxon>Actinopterygii</taxon>
        <taxon>Neopterygii</taxon>
        <taxon>Teleostei</taxon>
        <taxon>Neoteleostei</taxon>
        <taxon>Acanthomorphata</taxon>
        <taxon>Zeiogadaria</taxon>
        <taxon>Gadariae</taxon>
        <taxon>Gadiformes</taxon>
        <taxon>Muraenolepidoidei</taxon>
        <taxon>Muraenolepididae</taxon>
        <taxon>Muraenolepis</taxon>
    </lineage>
</organism>
<evidence type="ECO:0000313" key="1">
    <source>
        <dbReference type="EMBL" id="KAJ3605464.1"/>
    </source>
</evidence>
<dbReference type="AlphaFoldDB" id="A0A9Q0EDQ8"/>
<keyword evidence="2" id="KW-1185">Reference proteome</keyword>
<evidence type="ECO:0000313" key="2">
    <source>
        <dbReference type="Proteomes" id="UP001148018"/>
    </source>
</evidence>
<protein>
    <submittedName>
        <fullName evidence="1">Uncharacterized protein</fullName>
    </submittedName>
</protein>